<reference evidence="4" key="1">
    <citation type="submission" date="2021-11" db="EMBL/GenBank/DDBJ databases">
        <title>Cultivation dependent microbiological survey of springs from the worlds oldest radium mine currently devoted to the extraction of radon-saturated water.</title>
        <authorList>
            <person name="Kapinusova G."/>
            <person name="Smrhova T."/>
            <person name="Strejcek M."/>
            <person name="Suman J."/>
            <person name="Jani K."/>
            <person name="Pajer P."/>
            <person name="Uhlik O."/>
        </authorList>
    </citation>
    <scope>NUCLEOTIDE SEQUENCE [LARGE SCALE GENOMIC DNA]</scope>
    <source>
        <strain evidence="4">J379</strain>
    </source>
</reference>
<dbReference type="CDD" id="cd00761">
    <property type="entry name" value="Glyco_tranf_GTA_type"/>
    <property type="match status" value="1"/>
</dbReference>
<dbReference type="EC" id="2.4.-.-" evidence="3"/>
<dbReference type="InterPro" id="IPR050834">
    <property type="entry name" value="Glycosyltransf_2"/>
</dbReference>
<keyword evidence="3" id="KW-0808">Transferase</keyword>
<evidence type="ECO:0000256" key="1">
    <source>
        <dbReference type="SAM" id="MobiDB-lite"/>
    </source>
</evidence>
<dbReference type="InterPro" id="IPR029044">
    <property type="entry name" value="Nucleotide-diphossugar_trans"/>
</dbReference>
<evidence type="ECO:0000313" key="3">
    <source>
        <dbReference type="EMBL" id="UUY02949.1"/>
    </source>
</evidence>
<protein>
    <submittedName>
        <fullName evidence="3">Glycosyltransferase</fullName>
        <ecNumber evidence="3">2.4.-.-</ecNumber>
    </submittedName>
</protein>
<sequence>MFSSSTSRLVHHVDADAALERVYVPPGARGLFLVVHHNGAVVAHVPIDAHGVVSPDVQHAAIDAVAGDVIAFRRRRSRVEACLGRPAAPATTSRTITAAILHTADSDRLERCLESVRAQHRAPVEVIVVDHRHDPRAARVAADHGAQHVLAQFADVGAAWNHAFRIATGELVACLHGDVIVTHAWLDGIDAVFDDCRTAVVTGYVGPTAGLHPTPRAPGVPVPRGDRVRVDGDRGLPFARAGCIGSGANMIVRRILPGWSLRLPTRIEALPVGIVERLAFTELLRAGYRIEHDPGRIVLRDPPGPAGPRTRAHRGRQRVRSLPHVLAAVRRRPVSTAPPDAPAVPPVDRIDLRRERQGVSVAIASHNRRDALRDVLLGLADQTHPSDAMEAVVVLDGSTDGSAEMVRGMTLPYPVELLEQPNRGLASARNAAARVARHPLVLFTDDDIVPTAGLVAAHAEAHARLGTDGWVIGLTPPVVGDGWLDRWMRGWWLDHYGWLSQPGHRWGALDVNDGNASAPVRLWEAVGGLDESLAGRRQDHDLGARLLAAGVPIAMAEDAVGLHRLTVDPAVVVGNAHQEGYWDAAIAARHPDVAAGLSLARTGLSVRLHFTRLGAPRMHRVWLALVHAADKLPVSAPAERLLALCAWLAYLDGARAGVHAFGGPGLTAADRAEVVDVPLDGDATPPPFGPTAVLRLTVAGREVGHVRAASPGNQFDWDALVARVMALAP</sequence>
<dbReference type="GO" id="GO:0016757">
    <property type="term" value="F:glycosyltransferase activity"/>
    <property type="evidence" value="ECO:0007669"/>
    <property type="project" value="UniProtKB-KW"/>
</dbReference>
<dbReference type="InterPro" id="IPR001173">
    <property type="entry name" value="Glyco_trans_2-like"/>
</dbReference>
<dbReference type="PANTHER" id="PTHR43685:SF3">
    <property type="entry name" value="SLR2126 PROTEIN"/>
    <property type="match status" value="1"/>
</dbReference>
<dbReference type="Gene3D" id="3.90.550.10">
    <property type="entry name" value="Spore Coat Polysaccharide Biosynthesis Protein SpsA, Chain A"/>
    <property type="match status" value="2"/>
</dbReference>
<name>A0ABY5PE47_9ACTN</name>
<evidence type="ECO:0000259" key="2">
    <source>
        <dbReference type="Pfam" id="PF00535"/>
    </source>
</evidence>
<dbReference type="SUPFAM" id="SSF53448">
    <property type="entry name" value="Nucleotide-diphospho-sugar transferases"/>
    <property type="match status" value="2"/>
</dbReference>
<keyword evidence="3" id="KW-0328">Glycosyltransferase</keyword>
<feature type="domain" description="Glycosyltransferase 2-like" evidence="2">
    <location>
        <begin position="107"/>
        <end position="206"/>
    </location>
</feature>
<dbReference type="Proteomes" id="UP001058860">
    <property type="component" value="Chromosome"/>
</dbReference>
<keyword evidence="4" id="KW-1185">Reference proteome</keyword>
<dbReference type="EMBL" id="CP088295">
    <property type="protein sequence ID" value="UUY02949.1"/>
    <property type="molecule type" value="Genomic_DNA"/>
</dbReference>
<evidence type="ECO:0000313" key="4">
    <source>
        <dbReference type="Proteomes" id="UP001058860"/>
    </source>
</evidence>
<feature type="region of interest" description="Disordered" evidence="1">
    <location>
        <begin position="296"/>
        <end position="318"/>
    </location>
</feature>
<accession>A0ABY5PE47</accession>
<dbReference type="Pfam" id="PF00535">
    <property type="entry name" value="Glycos_transf_2"/>
    <property type="match status" value="2"/>
</dbReference>
<proteinExistence type="predicted"/>
<feature type="domain" description="Glycosyltransferase 2-like" evidence="2">
    <location>
        <begin position="360"/>
        <end position="486"/>
    </location>
</feature>
<dbReference type="RefSeq" id="WP_353863470.1">
    <property type="nucleotide sequence ID" value="NZ_CP088295.1"/>
</dbReference>
<gene>
    <name evidence="3" type="ORF">LRS13_20025</name>
</gene>
<dbReference type="PANTHER" id="PTHR43685">
    <property type="entry name" value="GLYCOSYLTRANSFERASE"/>
    <property type="match status" value="1"/>
</dbReference>
<organism evidence="3 4">
    <name type="scientific">Svornostia abyssi</name>
    <dbReference type="NCBI Taxonomy" id="2898438"/>
    <lineage>
        <taxon>Bacteria</taxon>
        <taxon>Bacillati</taxon>
        <taxon>Actinomycetota</taxon>
        <taxon>Thermoleophilia</taxon>
        <taxon>Solirubrobacterales</taxon>
        <taxon>Baekduiaceae</taxon>
        <taxon>Svornostia</taxon>
    </lineage>
</organism>